<name>A0A5J4T2Z7_9ZZZZ</name>
<accession>A0A5J4T2Z7</accession>
<evidence type="ECO:0008006" key="2">
    <source>
        <dbReference type="Google" id="ProtNLM"/>
    </source>
</evidence>
<organism evidence="1">
    <name type="scientific">termite gut metagenome</name>
    <dbReference type="NCBI Taxonomy" id="433724"/>
    <lineage>
        <taxon>unclassified sequences</taxon>
        <taxon>metagenomes</taxon>
        <taxon>organismal metagenomes</taxon>
    </lineage>
</organism>
<dbReference type="AlphaFoldDB" id="A0A5J4T2Z7"/>
<dbReference type="InterPro" id="IPR032546">
    <property type="entry name" value="DUF4943"/>
</dbReference>
<evidence type="ECO:0000313" key="1">
    <source>
        <dbReference type="EMBL" id="KAA6351820.1"/>
    </source>
</evidence>
<dbReference type="EMBL" id="SNRY01000008">
    <property type="protein sequence ID" value="KAA6351820.1"/>
    <property type="molecule type" value="Genomic_DNA"/>
</dbReference>
<comment type="caution">
    <text evidence="1">The sequence shown here is derived from an EMBL/GenBank/DDBJ whole genome shotgun (WGS) entry which is preliminary data.</text>
</comment>
<reference evidence="1" key="1">
    <citation type="submission" date="2019-03" db="EMBL/GenBank/DDBJ databases">
        <title>Single cell metagenomics reveals metabolic interactions within the superorganism composed of flagellate Streblomastix strix and complex community of Bacteroidetes bacteria on its surface.</title>
        <authorList>
            <person name="Treitli S.C."/>
            <person name="Kolisko M."/>
            <person name="Husnik F."/>
            <person name="Keeling P."/>
            <person name="Hampl V."/>
        </authorList>
    </citation>
    <scope>NUCLEOTIDE SEQUENCE</scope>
    <source>
        <strain evidence="1">STM</strain>
    </source>
</reference>
<sequence length="175" mass="20208">MKRLIPNLLVLLSIFVYSSCSESTLDYNNPDVKLFVKQLKAGTYDTTNNFGLVEVPLFTRKDIPELLKYSDDLTEIPSFPLPSISSYFGGKARLGECILWIVESIRLGRYASLGCKLVYVEADNYEGIYFLTNEEVHDASTHYNNWWKKVENVPEYLSIDPYTFDPLEGSNYCWW</sequence>
<protein>
    <recommendedName>
        <fullName evidence="2">DUF4943 domain-containing protein</fullName>
    </recommendedName>
</protein>
<proteinExistence type="predicted"/>
<gene>
    <name evidence="1" type="ORF">EZS27_000769</name>
</gene>
<dbReference type="Pfam" id="PF16301">
    <property type="entry name" value="DUF4943"/>
    <property type="match status" value="1"/>
</dbReference>